<dbReference type="PANTHER" id="PTHR21716:SF64">
    <property type="entry name" value="AI-2 TRANSPORT PROTEIN TQSA"/>
    <property type="match status" value="1"/>
</dbReference>
<feature type="transmembrane region" description="Helical" evidence="7">
    <location>
        <begin position="147"/>
        <end position="167"/>
    </location>
</feature>
<dbReference type="STRING" id="1545044.SAMN05444276_10389"/>
<sequence length="526" mass="55477">MQMSATKQALWWGGAAAVLLLALWLLGGAILPFVLGMGIAYMLDPVADRLERAGLSRTLAVVFITLIVVLALAALLLWLGPLLVRQAGQLVESTPDLLNSVQSIVRNRFPEFMPDGGMIDTAVEQIRTTLTNSLGGLMGTLMGSLRSVVGVFMVLIIAPVVAFYMLLDWDRMIERIDNLLPRQHAPTIRRIFAQIDDSVAGFVRGEALVILILATLYSTGLMLIGLPFGIVIGVAAALLSFIPYVGTLVGGVLSIGVAVATFWGDWPRIGGVAAIFAAGQMLESNVLQPKIVGGHVGLHPVWLMLSLSVFGVMFGFLGLLIAVPVGAAVGVIVRFMAEQYKESALYTGREVMPAPAPPMLVEMVPPGTTAEARRRSEVAHRAAAAEARVDEARFEARVAARDAARADGARVAEARMVVRGEGAEAAAAAEAEAPEVRTWGGKTPDGTDPADPEGKEARKDAAEDREEAADARRVAEAFRDGPVRPVADGVVAVPVADVPADPRAAARPIAAPQEAPGARPGDAPRG</sequence>
<dbReference type="PANTHER" id="PTHR21716">
    <property type="entry name" value="TRANSMEMBRANE PROTEIN"/>
    <property type="match status" value="1"/>
</dbReference>
<dbReference type="AlphaFoldDB" id="A0A1H2ZJ26"/>
<evidence type="ECO:0000256" key="5">
    <source>
        <dbReference type="ARBA" id="ARBA00023136"/>
    </source>
</evidence>
<evidence type="ECO:0000256" key="7">
    <source>
        <dbReference type="SAM" id="Phobius"/>
    </source>
</evidence>
<keyword evidence="9" id="KW-1185">Reference proteome</keyword>
<protein>
    <submittedName>
        <fullName evidence="8">Predicted PurR-regulated permease PerM</fullName>
    </submittedName>
</protein>
<dbReference type="Pfam" id="PF01594">
    <property type="entry name" value="AI-2E_transport"/>
    <property type="match status" value="1"/>
</dbReference>
<dbReference type="GO" id="GO:0055085">
    <property type="term" value="P:transmembrane transport"/>
    <property type="evidence" value="ECO:0007669"/>
    <property type="project" value="TreeGrafter"/>
</dbReference>
<organism evidence="8 9">
    <name type="scientific">Paracoccus sanguinis</name>
    <dbReference type="NCBI Taxonomy" id="1545044"/>
    <lineage>
        <taxon>Bacteria</taxon>
        <taxon>Pseudomonadati</taxon>
        <taxon>Pseudomonadota</taxon>
        <taxon>Alphaproteobacteria</taxon>
        <taxon>Rhodobacterales</taxon>
        <taxon>Paracoccaceae</taxon>
        <taxon>Paracoccus</taxon>
    </lineage>
</organism>
<feature type="transmembrane region" description="Helical" evidence="7">
    <location>
        <begin position="55"/>
        <end position="79"/>
    </location>
</feature>
<gene>
    <name evidence="8" type="ORF">SAMN05444276_10389</name>
</gene>
<evidence type="ECO:0000256" key="3">
    <source>
        <dbReference type="ARBA" id="ARBA00022692"/>
    </source>
</evidence>
<feature type="transmembrane region" description="Helical" evidence="7">
    <location>
        <begin position="12"/>
        <end position="43"/>
    </location>
</feature>
<dbReference type="EMBL" id="FNNA01000003">
    <property type="protein sequence ID" value="SDX16968.1"/>
    <property type="molecule type" value="Genomic_DNA"/>
</dbReference>
<evidence type="ECO:0000313" key="9">
    <source>
        <dbReference type="Proteomes" id="UP000182944"/>
    </source>
</evidence>
<dbReference type="RefSeq" id="WP_074826681.1">
    <property type="nucleotide sequence ID" value="NZ_FNNA01000003.1"/>
</dbReference>
<feature type="transmembrane region" description="Helical" evidence="7">
    <location>
        <begin position="208"/>
        <end position="235"/>
    </location>
</feature>
<dbReference type="InterPro" id="IPR002549">
    <property type="entry name" value="AI-2E-like"/>
</dbReference>
<feature type="compositionally biased region" description="Low complexity" evidence="6">
    <location>
        <begin position="497"/>
        <end position="512"/>
    </location>
</feature>
<keyword evidence="3 7" id="KW-0812">Transmembrane</keyword>
<dbReference type="Proteomes" id="UP000182944">
    <property type="component" value="Unassembled WGS sequence"/>
</dbReference>
<keyword evidence="4 7" id="KW-1133">Transmembrane helix</keyword>
<keyword evidence="5 7" id="KW-0472">Membrane</keyword>
<feature type="transmembrane region" description="Helical" evidence="7">
    <location>
        <begin position="307"/>
        <end position="333"/>
    </location>
</feature>
<dbReference type="OrthoDB" id="5792512at2"/>
<evidence type="ECO:0000256" key="2">
    <source>
        <dbReference type="ARBA" id="ARBA00009773"/>
    </source>
</evidence>
<proteinExistence type="inferred from homology"/>
<feature type="region of interest" description="Disordered" evidence="6">
    <location>
        <begin position="497"/>
        <end position="526"/>
    </location>
</feature>
<evidence type="ECO:0000256" key="6">
    <source>
        <dbReference type="SAM" id="MobiDB-lite"/>
    </source>
</evidence>
<feature type="transmembrane region" description="Helical" evidence="7">
    <location>
        <begin position="241"/>
        <end position="262"/>
    </location>
</feature>
<evidence type="ECO:0000313" key="8">
    <source>
        <dbReference type="EMBL" id="SDX16968.1"/>
    </source>
</evidence>
<accession>A0A1H2ZJ26</accession>
<reference evidence="9" key="1">
    <citation type="submission" date="2016-10" db="EMBL/GenBank/DDBJ databases">
        <authorList>
            <person name="Varghese N."/>
            <person name="Submissions S."/>
        </authorList>
    </citation>
    <scope>NUCLEOTIDE SEQUENCE [LARGE SCALE GENOMIC DNA]</scope>
    <source>
        <strain evidence="9">DSM 29303</strain>
    </source>
</reference>
<name>A0A1H2ZJ26_9RHOB</name>
<dbReference type="GO" id="GO:0016020">
    <property type="term" value="C:membrane"/>
    <property type="evidence" value="ECO:0007669"/>
    <property type="project" value="UniProtKB-SubCell"/>
</dbReference>
<comment type="similarity">
    <text evidence="2">Belongs to the autoinducer-2 exporter (AI-2E) (TC 2.A.86) family.</text>
</comment>
<evidence type="ECO:0000256" key="1">
    <source>
        <dbReference type="ARBA" id="ARBA00004141"/>
    </source>
</evidence>
<evidence type="ECO:0000256" key="4">
    <source>
        <dbReference type="ARBA" id="ARBA00022989"/>
    </source>
</evidence>
<feature type="region of interest" description="Disordered" evidence="6">
    <location>
        <begin position="426"/>
        <end position="481"/>
    </location>
</feature>
<feature type="compositionally biased region" description="Basic and acidic residues" evidence="6">
    <location>
        <begin position="452"/>
        <end position="481"/>
    </location>
</feature>
<comment type="subcellular location">
    <subcellularLocation>
        <location evidence="1">Membrane</location>
        <topology evidence="1">Multi-pass membrane protein</topology>
    </subcellularLocation>
</comment>